<dbReference type="Pfam" id="PF04357">
    <property type="entry name" value="TamB"/>
    <property type="match status" value="1"/>
</dbReference>
<dbReference type="PANTHER" id="PTHR36985">
    <property type="entry name" value="TRANSLOCATION AND ASSEMBLY MODULE SUBUNIT TAMB"/>
    <property type="match status" value="1"/>
</dbReference>
<sequence>MRLHPITKRILNIGLGTLVFLFCLVFTSVGHQSLLWVLNKSVDGLNIKLEQGRLFAGERLDVTWRSEGLNLSLSNFRPQLNWFTCATVCVEIIADSVDVKLANLPTDKAAEEIAVETKIEQSEEPETGFALPVNIAIAKLNVANIKFQQGDLRVQISDIKSSAQLIDAAARLHETSIKRIHISDKREKEEKSQALTELAALPAIVLPDGLDVRVSQLALGSFEYETPTGSQRIKHFNIAANITSQQLEWQNLYLEYQQFVLRSFGELKAEAIKQPLASIKSITTLTTEEELVRLHLSGNFSDLKIDLKAEGQHQAAVLGNLNLNQKNWPFDVSAQVYNLPFSYKIRGQDYDALMEQARVELKGNADDYQLKLDVMAEQKELTELSAKVSGKGSLTAISELAGRLNASEGSANLTGKLAWAEGMDVQLRLVMDALPLFFIDQQSVLNGSMSVLAKQQTKGWQIDIPDVDVDGKFSDLPLALDASFRLNEQLFGQVDKLNMQLGSSNLQLSGSLQQELDLSGRFAISHNNFSHNSRSQKTKALLPFDVDAQGELQIKGDHHQPKISFSSVISKFENNGISLKGGKLDASVDLAKNWQTETLLSIEQLAVPEHQLNHIELRFTGDQTAHRAQLSSRGDVNAELDILGGINAQAWQGEIASGQIIYKQLETSLKHHSKLKYASAQQWQTGKICGELNQSPWCLQAEQKGKQGQFDMNIQGFDLASLQPFLPEQLKLDGKTSINSALSWRDKKLSAINTKATLQNVAVALTEANTETLSDVQSEAIVPIEQIEINLSGDSQAILGRWQLASSLLGDVSGEVAAQVQDNQLHSPTAKVELHALALKPIGELANRFLPQPINLAGQLSSKLALSGDIKQPNVVGEINLSSFGIEQSALPVSFVDSSLKLDLNGQTASLNGALNTNESGVLNLVGKLDWQQQLSAEVAVSGEQIRVNPQQDMSFSVSPDLSLKFKDEHLSLTGRVDIPQGRIKISQLPEQVTTVSDDQVIVDAQAQEQGSLPFTYTLDLDVALKDDFRVYAFGLDSYVFGQISLDKTPDTPLLASGEFGLREGVYQALGQDLLIQQGQIGFSGPLSRPYLNVKAIRNPEVTADDVIAGIELTGSVSKPSLNIFSQPAMDQAHALSYLLNGQPLDKSENNNNALLSQMLLAQSINFSESFINKAGKKLGIEDVSVSAKGSGDDTQVELSGYITPSVQVSYRVGVFEAMNEIAIRYRVFTKLYIEATSGLYDSIDLLYQFDWDPE</sequence>
<keyword evidence="2 5" id="KW-0812">Transmembrane</keyword>
<protein>
    <recommendedName>
        <fullName evidence="6">Translocation and assembly module TamB C-terminal domain-containing protein</fullName>
    </recommendedName>
</protein>
<dbReference type="GO" id="GO:0009306">
    <property type="term" value="P:protein secretion"/>
    <property type="evidence" value="ECO:0007669"/>
    <property type="project" value="InterPro"/>
</dbReference>
<evidence type="ECO:0000256" key="2">
    <source>
        <dbReference type="ARBA" id="ARBA00022692"/>
    </source>
</evidence>
<evidence type="ECO:0000259" key="6">
    <source>
        <dbReference type="Pfam" id="PF04357"/>
    </source>
</evidence>
<organism evidence="7 8">
    <name type="scientific">Pseudoalteromonas phenolica</name>
    <dbReference type="NCBI Taxonomy" id="161398"/>
    <lineage>
        <taxon>Bacteria</taxon>
        <taxon>Pseudomonadati</taxon>
        <taxon>Pseudomonadota</taxon>
        <taxon>Gammaproteobacteria</taxon>
        <taxon>Alteromonadales</taxon>
        <taxon>Pseudoalteromonadaceae</taxon>
        <taxon>Pseudoalteromonas</taxon>
    </lineage>
</organism>
<gene>
    <name evidence="7" type="ORF">C1E24_10710</name>
</gene>
<dbReference type="Proteomes" id="UP000309186">
    <property type="component" value="Unassembled WGS sequence"/>
</dbReference>
<comment type="caution">
    <text evidence="7">The sequence shown here is derived from an EMBL/GenBank/DDBJ whole genome shotgun (WGS) entry which is preliminary data.</text>
</comment>
<evidence type="ECO:0000256" key="3">
    <source>
        <dbReference type="ARBA" id="ARBA00022989"/>
    </source>
</evidence>
<evidence type="ECO:0000313" key="7">
    <source>
        <dbReference type="EMBL" id="TLX47259.1"/>
    </source>
</evidence>
<evidence type="ECO:0000256" key="5">
    <source>
        <dbReference type="SAM" id="Phobius"/>
    </source>
</evidence>
<dbReference type="PANTHER" id="PTHR36985:SF1">
    <property type="entry name" value="TRANSLOCATION AND ASSEMBLY MODULE SUBUNIT TAMB"/>
    <property type="match status" value="1"/>
</dbReference>
<dbReference type="GO" id="GO:0097347">
    <property type="term" value="C:TAM protein secretion complex"/>
    <property type="evidence" value="ECO:0007669"/>
    <property type="project" value="TreeGrafter"/>
</dbReference>
<dbReference type="EMBL" id="PPSW01000014">
    <property type="protein sequence ID" value="TLX47259.1"/>
    <property type="molecule type" value="Genomic_DNA"/>
</dbReference>
<dbReference type="GO" id="GO:0005886">
    <property type="term" value="C:plasma membrane"/>
    <property type="evidence" value="ECO:0007669"/>
    <property type="project" value="InterPro"/>
</dbReference>
<evidence type="ECO:0000256" key="4">
    <source>
        <dbReference type="ARBA" id="ARBA00023136"/>
    </source>
</evidence>
<reference evidence="7 8" key="1">
    <citation type="submission" date="2018-01" db="EMBL/GenBank/DDBJ databases">
        <title>Co-occurrence of chitin degradation, pigmentation and bioactivity in marine Pseudoalteromonas.</title>
        <authorList>
            <person name="Paulsen S."/>
            <person name="Gram L."/>
            <person name="Machado H."/>
        </authorList>
    </citation>
    <scope>NUCLEOTIDE SEQUENCE [LARGE SCALE GENOMIC DNA]</scope>
    <source>
        <strain evidence="7 8">S3663</strain>
    </source>
</reference>
<feature type="domain" description="Translocation and assembly module TamB C-terminal" evidence="6">
    <location>
        <begin position="918"/>
        <end position="1252"/>
    </location>
</feature>
<comment type="subcellular location">
    <subcellularLocation>
        <location evidence="1">Membrane</location>
        <topology evidence="1">Single-pass membrane protein</topology>
    </subcellularLocation>
</comment>
<dbReference type="RefSeq" id="WP_138481265.1">
    <property type="nucleotide sequence ID" value="NZ_PPSW01000014.1"/>
</dbReference>
<dbReference type="InterPro" id="IPR007452">
    <property type="entry name" value="TamB_C"/>
</dbReference>
<keyword evidence="3 5" id="KW-1133">Transmembrane helix</keyword>
<evidence type="ECO:0000256" key="1">
    <source>
        <dbReference type="ARBA" id="ARBA00004167"/>
    </source>
</evidence>
<name>A0A5R9Q4S7_9GAMM</name>
<feature type="transmembrane region" description="Helical" evidence="5">
    <location>
        <begin position="12"/>
        <end position="38"/>
    </location>
</feature>
<keyword evidence="4 5" id="KW-0472">Membrane</keyword>
<accession>A0A5R9Q4S7</accession>
<dbReference type="OrthoDB" id="5555605at2"/>
<dbReference type="AlphaFoldDB" id="A0A5R9Q4S7"/>
<evidence type="ECO:0000313" key="8">
    <source>
        <dbReference type="Proteomes" id="UP000309186"/>
    </source>
</evidence>
<proteinExistence type="predicted"/>